<accession>A0A7Y9E6W6</accession>
<dbReference type="AlphaFoldDB" id="A0A7Y9E6W6"/>
<organism evidence="2 3">
    <name type="scientific">Nocardioides panaciterrulae</name>
    <dbReference type="NCBI Taxonomy" id="661492"/>
    <lineage>
        <taxon>Bacteria</taxon>
        <taxon>Bacillati</taxon>
        <taxon>Actinomycetota</taxon>
        <taxon>Actinomycetes</taxon>
        <taxon>Propionibacteriales</taxon>
        <taxon>Nocardioidaceae</taxon>
        <taxon>Nocardioides</taxon>
    </lineage>
</organism>
<comment type="caution">
    <text evidence="2">The sequence shown here is derived from an EMBL/GenBank/DDBJ whole genome shotgun (WGS) entry which is preliminary data.</text>
</comment>
<evidence type="ECO:0000313" key="3">
    <source>
        <dbReference type="Proteomes" id="UP000535511"/>
    </source>
</evidence>
<dbReference type="RefSeq" id="WP_179663913.1">
    <property type="nucleotide sequence ID" value="NZ_JACCBG010000001.1"/>
</dbReference>
<proteinExistence type="predicted"/>
<protein>
    <recommendedName>
        <fullName evidence="4">DUF2568 domain-containing protein</fullName>
    </recommendedName>
</protein>
<gene>
    <name evidence="2" type="ORF">BJZ21_002338</name>
</gene>
<feature type="transmembrane region" description="Helical" evidence="1">
    <location>
        <begin position="51"/>
        <end position="73"/>
    </location>
</feature>
<reference evidence="2 3" key="1">
    <citation type="submission" date="2020-07" db="EMBL/GenBank/DDBJ databases">
        <title>Sequencing the genomes of 1000 actinobacteria strains.</title>
        <authorList>
            <person name="Klenk H.-P."/>
        </authorList>
    </citation>
    <scope>NUCLEOTIDE SEQUENCE [LARGE SCALE GENOMIC DNA]</scope>
    <source>
        <strain evidence="2 3">DSM 21350</strain>
    </source>
</reference>
<sequence>MARSDRSPTGKAQREPYVPERARQLLMTLWVVVALGGWLLVWGVWLLFAGAAVGLVVMLVLLPAIAMLTLAGWSRGVLHEGDASARVAVPVTATVTTVAGLLLSSRVTGVLLLLVGILLLLLALLPGRDDDHAPPAGR</sequence>
<keyword evidence="1" id="KW-0472">Membrane</keyword>
<keyword evidence="3" id="KW-1185">Reference proteome</keyword>
<dbReference type="Proteomes" id="UP000535511">
    <property type="component" value="Unassembled WGS sequence"/>
</dbReference>
<dbReference type="EMBL" id="JACCBG010000001">
    <property type="protein sequence ID" value="NYD42255.1"/>
    <property type="molecule type" value="Genomic_DNA"/>
</dbReference>
<feature type="transmembrane region" description="Helical" evidence="1">
    <location>
        <begin position="85"/>
        <end position="103"/>
    </location>
</feature>
<feature type="transmembrane region" description="Helical" evidence="1">
    <location>
        <begin position="25"/>
        <end position="45"/>
    </location>
</feature>
<keyword evidence="1" id="KW-0812">Transmembrane</keyword>
<feature type="transmembrane region" description="Helical" evidence="1">
    <location>
        <begin position="109"/>
        <end position="125"/>
    </location>
</feature>
<evidence type="ECO:0000313" key="2">
    <source>
        <dbReference type="EMBL" id="NYD42255.1"/>
    </source>
</evidence>
<keyword evidence="1" id="KW-1133">Transmembrane helix</keyword>
<evidence type="ECO:0008006" key="4">
    <source>
        <dbReference type="Google" id="ProtNLM"/>
    </source>
</evidence>
<name>A0A7Y9E6W6_9ACTN</name>
<evidence type="ECO:0000256" key="1">
    <source>
        <dbReference type="SAM" id="Phobius"/>
    </source>
</evidence>